<comment type="subcellular location">
    <subcellularLocation>
        <location evidence="1 7">Periplasm</location>
    </subcellularLocation>
</comment>
<comment type="similarity">
    <text evidence="2 7">Belongs to the thioredoxin family. DsbC subfamily.</text>
</comment>
<accession>A0A0A2X6G6</accession>
<dbReference type="InterPro" id="IPR018950">
    <property type="entry name" value="DiS-bond_isomerase_DsbC/G_N"/>
</dbReference>
<evidence type="ECO:0000256" key="3">
    <source>
        <dbReference type="ARBA" id="ARBA00022729"/>
    </source>
</evidence>
<feature type="domain" description="Disulphide bond isomerase DsbC/G N-terminal" evidence="8">
    <location>
        <begin position="52"/>
        <end position="114"/>
    </location>
</feature>
<keyword evidence="11" id="KW-1185">Reference proteome</keyword>
<comment type="function">
    <text evidence="7">Required for disulfide bond formation in some periplasmic proteins. Acts by transferring its disulfide bond to other proteins and is reduced in the process.</text>
</comment>
<name>A0A0A2X6G6_9GAMM</name>
<gene>
    <name evidence="10" type="ORF">LF41_46</name>
</gene>
<keyword evidence="4 7" id="KW-0574">Periplasm</keyword>
<dbReference type="InterPro" id="IPR033954">
    <property type="entry name" value="DiS-bond_Isoase_DsbC/G"/>
</dbReference>
<evidence type="ECO:0000259" key="8">
    <source>
        <dbReference type="Pfam" id="PF10411"/>
    </source>
</evidence>
<dbReference type="RefSeq" id="WP_052115989.1">
    <property type="nucleotide sequence ID" value="NZ_JRKJ01000001.1"/>
</dbReference>
<feature type="domain" description="Thioredoxin-like fold" evidence="9">
    <location>
        <begin position="142"/>
        <end position="263"/>
    </location>
</feature>
<dbReference type="Gene3D" id="3.10.450.70">
    <property type="entry name" value="Disulphide bond isomerase, DsbC/G, N-terminal"/>
    <property type="match status" value="1"/>
</dbReference>
<proteinExistence type="inferred from homology"/>
<dbReference type="Gene3D" id="3.40.30.10">
    <property type="entry name" value="Glutaredoxin"/>
    <property type="match status" value="1"/>
</dbReference>
<dbReference type="InterPro" id="IPR012336">
    <property type="entry name" value="Thioredoxin-like_fold"/>
</dbReference>
<feature type="signal peptide" evidence="7">
    <location>
        <begin position="1"/>
        <end position="19"/>
    </location>
</feature>
<reference evidence="10 11" key="1">
    <citation type="submission" date="2014-09" db="EMBL/GenBank/DDBJ databases">
        <title>Genome sequences of Lysobacter dokdonensis DS-58.</title>
        <authorList>
            <person name="Kim J.F."/>
            <person name="Kwak M.-J."/>
        </authorList>
    </citation>
    <scope>NUCLEOTIDE SEQUENCE [LARGE SCALE GENOMIC DNA]</scope>
    <source>
        <strain evidence="10 11">DS-58</strain>
    </source>
</reference>
<dbReference type="Proteomes" id="UP000030518">
    <property type="component" value="Unassembled WGS sequence"/>
</dbReference>
<dbReference type="InterPro" id="IPR036249">
    <property type="entry name" value="Thioredoxin-like_sf"/>
</dbReference>
<dbReference type="SUPFAM" id="SSF52833">
    <property type="entry name" value="Thioredoxin-like"/>
    <property type="match status" value="1"/>
</dbReference>
<comment type="caution">
    <text evidence="10">The sequence shown here is derived from an EMBL/GenBank/DDBJ whole genome shotgun (WGS) entry which is preliminary data.</text>
</comment>
<dbReference type="CDD" id="cd03020">
    <property type="entry name" value="DsbA_DsbC_DsbG"/>
    <property type="match status" value="1"/>
</dbReference>
<evidence type="ECO:0000256" key="4">
    <source>
        <dbReference type="ARBA" id="ARBA00022764"/>
    </source>
</evidence>
<dbReference type="Pfam" id="PF13098">
    <property type="entry name" value="Thioredoxin_2"/>
    <property type="match status" value="1"/>
</dbReference>
<dbReference type="EMBL" id="JRKJ01000001">
    <property type="protein sequence ID" value="KGQ20839.1"/>
    <property type="molecule type" value="Genomic_DNA"/>
</dbReference>
<dbReference type="PANTHER" id="PTHR35272">
    <property type="entry name" value="THIOL:DISULFIDE INTERCHANGE PROTEIN DSBC-RELATED"/>
    <property type="match status" value="1"/>
</dbReference>
<evidence type="ECO:0000256" key="1">
    <source>
        <dbReference type="ARBA" id="ARBA00004418"/>
    </source>
</evidence>
<evidence type="ECO:0000313" key="11">
    <source>
        <dbReference type="Proteomes" id="UP000030518"/>
    </source>
</evidence>
<evidence type="ECO:0000256" key="2">
    <source>
        <dbReference type="ARBA" id="ARBA00009813"/>
    </source>
</evidence>
<evidence type="ECO:0000256" key="5">
    <source>
        <dbReference type="ARBA" id="ARBA00023157"/>
    </source>
</evidence>
<keyword evidence="3 7" id="KW-0732">Signal</keyword>
<feature type="chain" id="PRO_5010003970" description="Thiol:disulfide interchange protein" evidence="7">
    <location>
        <begin position="20"/>
        <end position="290"/>
    </location>
</feature>
<dbReference type="eggNOG" id="COG1651">
    <property type="taxonomic scope" value="Bacteria"/>
</dbReference>
<dbReference type="GO" id="GO:0042597">
    <property type="term" value="C:periplasmic space"/>
    <property type="evidence" value="ECO:0007669"/>
    <property type="project" value="UniProtKB-SubCell"/>
</dbReference>
<evidence type="ECO:0000256" key="6">
    <source>
        <dbReference type="ARBA" id="ARBA00023284"/>
    </source>
</evidence>
<dbReference type="InterPro" id="IPR051470">
    <property type="entry name" value="Thiol:disulfide_interchange"/>
</dbReference>
<keyword evidence="5" id="KW-1015">Disulfide bond</keyword>
<dbReference type="STRING" id="1300345.LF41_46"/>
<dbReference type="PANTHER" id="PTHR35272:SF3">
    <property type="entry name" value="THIOL:DISULFIDE INTERCHANGE PROTEIN DSBC"/>
    <property type="match status" value="1"/>
</dbReference>
<dbReference type="InterPro" id="IPR009094">
    <property type="entry name" value="DiS-bond_isomerase_DsbC/G_N_sf"/>
</dbReference>
<protein>
    <recommendedName>
        <fullName evidence="7">Thiol:disulfide interchange protein</fullName>
    </recommendedName>
</protein>
<dbReference type="Pfam" id="PF10411">
    <property type="entry name" value="DsbC_N"/>
    <property type="match status" value="1"/>
</dbReference>
<sequence>MMRLSAGVLCVALSLSACAQDGPAAVAAKPGAKAKAPATTPKAIEPFIRSGTPEARARDAIRRINDQVTIEWVGPAPFPGFRQLVVGGQVVYVSDDGKYLMQGQVFDTLTDTNIGDAPMNAVRRKLLATVPKADRIVFSPPNPKYTVSVFTDVECGFCRKFHSEIGEINRQGIAVEYLAFPRMGLGSDDFRKMVSVWCSADRRRALTDAKSDRAVKSVDCKNPVTMQYDVGRRAGLTGTPMILAPDGTALGGYLPPAKLRAALDQLAAGKAVGRSTATEPASGQGGAGSR</sequence>
<evidence type="ECO:0000313" key="10">
    <source>
        <dbReference type="EMBL" id="KGQ20839.1"/>
    </source>
</evidence>
<dbReference type="PATRIC" id="fig|1300345.3.peg.46"/>
<evidence type="ECO:0000259" key="9">
    <source>
        <dbReference type="Pfam" id="PF13098"/>
    </source>
</evidence>
<keyword evidence="6 7" id="KW-0676">Redox-active center</keyword>
<dbReference type="PROSITE" id="PS51257">
    <property type="entry name" value="PROKAR_LIPOPROTEIN"/>
    <property type="match status" value="1"/>
</dbReference>
<organism evidence="10 11">
    <name type="scientific">Lysobacter dokdonensis DS-58</name>
    <dbReference type="NCBI Taxonomy" id="1300345"/>
    <lineage>
        <taxon>Bacteria</taxon>
        <taxon>Pseudomonadati</taxon>
        <taxon>Pseudomonadota</taxon>
        <taxon>Gammaproteobacteria</taxon>
        <taxon>Lysobacterales</taxon>
        <taxon>Lysobacteraceae</taxon>
        <taxon>Noviluteimonas</taxon>
    </lineage>
</organism>
<evidence type="ECO:0000256" key="7">
    <source>
        <dbReference type="RuleBase" id="RU364038"/>
    </source>
</evidence>
<dbReference type="AlphaFoldDB" id="A0A0A2X6G6"/>
<dbReference type="OrthoDB" id="12976at2"/>
<dbReference type="SUPFAM" id="SSF54423">
    <property type="entry name" value="DsbC/DsbG N-terminal domain-like"/>
    <property type="match status" value="1"/>
</dbReference>